<feature type="domain" description="RNA polymerase sigma-70 region 2" evidence="1">
    <location>
        <begin position="24"/>
        <end position="76"/>
    </location>
</feature>
<gene>
    <name evidence="3" type="ORF">SAMN04488128_101994</name>
</gene>
<dbReference type="GO" id="GO:0003700">
    <property type="term" value="F:DNA-binding transcription factor activity"/>
    <property type="evidence" value="ECO:0007669"/>
    <property type="project" value="InterPro"/>
</dbReference>
<keyword evidence="4" id="KW-1185">Reference proteome</keyword>
<dbReference type="SUPFAM" id="SSF88946">
    <property type="entry name" value="Sigma2 domain of RNA polymerase sigma factors"/>
    <property type="match status" value="1"/>
</dbReference>
<reference evidence="4" key="1">
    <citation type="submission" date="2017-02" db="EMBL/GenBank/DDBJ databases">
        <authorList>
            <person name="Varghese N."/>
            <person name="Submissions S."/>
        </authorList>
    </citation>
    <scope>NUCLEOTIDE SEQUENCE [LARGE SCALE GENOMIC DNA]</scope>
    <source>
        <strain evidence="4">DSM 22224</strain>
    </source>
</reference>
<dbReference type="AlphaFoldDB" id="A0A1T4M928"/>
<dbReference type="InterPro" id="IPR013325">
    <property type="entry name" value="RNA_pol_sigma_r2"/>
</dbReference>
<sequence length="410" mass="46415">MQQQELIPHLFRTEFSRVSAVLCKHFGIDHIELAEDIASETFLLAMETWPYKGVPENPAAWLYVVAKNKAKNYFARTHMFHGKIAPELKQTTDTPAPEIDLSDKNISDSQLQMLFAVCHPSIPPEAQIGLALRILCGFGIDEIANAFLSNKETINKRLFRAREKLRAEKVAIEMPETAAIPQRLNAVLTTLYLLYNEGYYSESQDTVIREELCIEAMRLTKLLLDHPLTNTPAVNALMALMCFHASRLPARKDENGALILYQDQDEALWNRTLITEGAFYLRAASQGSALSAYHLEATIAWWHTIKEDTPEKWDNILQLYNRLLQLQYSPVAALNRTFALAKVKGNAAALPEAEKLGLSGNPYYHALLGELYQGIDNQQALQHLQQAWHLSKTQPEKQTLQQKIDHLPTT</sequence>
<evidence type="ECO:0000259" key="2">
    <source>
        <dbReference type="Pfam" id="PF20239"/>
    </source>
</evidence>
<dbReference type="InterPro" id="IPR013324">
    <property type="entry name" value="RNA_pol_sigma_r3/r4-like"/>
</dbReference>
<dbReference type="Pfam" id="PF20239">
    <property type="entry name" value="DUF6596"/>
    <property type="match status" value="1"/>
</dbReference>
<feature type="domain" description="DUF6596" evidence="2">
    <location>
        <begin position="183"/>
        <end position="284"/>
    </location>
</feature>
<dbReference type="InterPro" id="IPR046531">
    <property type="entry name" value="DUF6596"/>
</dbReference>
<evidence type="ECO:0000259" key="1">
    <source>
        <dbReference type="Pfam" id="PF04542"/>
    </source>
</evidence>
<dbReference type="Gene3D" id="1.10.10.10">
    <property type="entry name" value="Winged helix-like DNA-binding domain superfamily/Winged helix DNA-binding domain"/>
    <property type="match status" value="1"/>
</dbReference>
<dbReference type="PANTHER" id="PTHR47756:SF2">
    <property type="entry name" value="BLL6612 PROTEIN"/>
    <property type="match status" value="1"/>
</dbReference>
<protein>
    <submittedName>
        <fullName evidence="3">RNA polymerase sigma-70 factor, ECF subfamily</fullName>
    </submittedName>
</protein>
<dbReference type="RefSeq" id="WP_078667622.1">
    <property type="nucleotide sequence ID" value="NZ_FUWZ01000001.1"/>
</dbReference>
<evidence type="ECO:0000313" key="4">
    <source>
        <dbReference type="Proteomes" id="UP000190367"/>
    </source>
</evidence>
<name>A0A1T4M928_9BACT</name>
<dbReference type="InterPro" id="IPR036388">
    <property type="entry name" value="WH-like_DNA-bd_sf"/>
</dbReference>
<dbReference type="STRING" id="634771.SAMN04488128_101994"/>
<evidence type="ECO:0000313" key="3">
    <source>
        <dbReference type="EMBL" id="SJZ63385.1"/>
    </source>
</evidence>
<organism evidence="3 4">
    <name type="scientific">Chitinophaga eiseniae</name>
    <dbReference type="NCBI Taxonomy" id="634771"/>
    <lineage>
        <taxon>Bacteria</taxon>
        <taxon>Pseudomonadati</taxon>
        <taxon>Bacteroidota</taxon>
        <taxon>Chitinophagia</taxon>
        <taxon>Chitinophagales</taxon>
        <taxon>Chitinophagaceae</taxon>
        <taxon>Chitinophaga</taxon>
    </lineage>
</organism>
<dbReference type="SUPFAM" id="SSF88659">
    <property type="entry name" value="Sigma3 and sigma4 domains of RNA polymerase sigma factors"/>
    <property type="match status" value="1"/>
</dbReference>
<dbReference type="InterPro" id="IPR007627">
    <property type="entry name" value="RNA_pol_sigma70_r2"/>
</dbReference>
<dbReference type="Proteomes" id="UP000190367">
    <property type="component" value="Unassembled WGS sequence"/>
</dbReference>
<dbReference type="OrthoDB" id="9780299at2"/>
<dbReference type="GO" id="GO:0006352">
    <property type="term" value="P:DNA-templated transcription initiation"/>
    <property type="evidence" value="ECO:0007669"/>
    <property type="project" value="InterPro"/>
</dbReference>
<dbReference type="Pfam" id="PF04542">
    <property type="entry name" value="Sigma70_r2"/>
    <property type="match status" value="1"/>
</dbReference>
<dbReference type="EMBL" id="FUWZ01000001">
    <property type="protein sequence ID" value="SJZ63385.1"/>
    <property type="molecule type" value="Genomic_DNA"/>
</dbReference>
<accession>A0A1T4M928</accession>
<dbReference type="Gene3D" id="1.10.1740.10">
    <property type="match status" value="1"/>
</dbReference>
<proteinExistence type="predicted"/>
<dbReference type="PANTHER" id="PTHR47756">
    <property type="entry name" value="BLL6612 PROTEIN-RELATED"/>
    <property type="match status" value="1"/>
</dbReference>